<feature type="compositionally biased region" description="Pro residues" evidence="1">
    <location>
        <begin position="336"/>
        <end position="352"/>
    </location>
</feature>
<evidence type="ECO:0000313" key="2">
    <source>
        <dbReference type="EMBL" id="EKX73502.1"/>
    </source>
</evidence>
<dbReference type="VEuPathDB" id="PiroplasmaDB:BEWA_035380"/>
<evidence type="ECO:0000256" key="1">
    <source>
        <dbReference type="SAM" id="MobiDB-lite"/>
    </source>
</evidence>
<feature type="region of interest" description="Disordered" evidence="1">
    <location>
        <begin position="334"/>
        <end position="408"/>
    </location>
</feature>
<accession>L1LDH4</accession>
<feature type="compositionally biased region" description="Polar residues" evidence="1">
    <location>
        <begin position="399"/>
        <end position="408"/>
    </location>
</feature>
<dbReference type="AlphaFoldDB" id="L1LDH4"/>
<organism evidence="2 3">
    <name type="scientific">Theileria equi strain WA</name>
    <dbReference type="NCBI Taxonomy" id="1537102"/>
    <lineage>
        <taxon>Eukaryota</taxon>
        <taxon>Sar</taxon>
        <taxon>Alveolata</taxon>
        <taxon>Apicomplexa</taxon>
        <taxon>Aconoidasida</taxon>
        <taxon>Piroplasmida</taxon>
        <taxon>Theileriidae</taxon>
        <taxon>Theileria</taxon>
    </lineage>
</organism>
<comment type="caution">
    <text evidence="2">The sequence shown here is derived from an EMBL/GenBank/DDBJ whole genome shotgun (WGS) entry which is preliminary data.</text>
</comment>
<keyword evidence="3" id="KW-1185">Reference proteome</keyword>
<feature type="region of interest" description="Disordered" evidence="1">
    <location>
        <begin position="1"/>
        <end position="29"/>
    </location>
</feature>
<dbReference type="RefSeq" id="XP_004832954.1">
    <property type="nucleotide sequence ID" value="XM_004832897.1"/>
</dbReference>
<dbReference type="eggNOG" id="ENOG502RZYA">
    <property type="taxonomic scope" value="Eukaryota"/>
</dbReference>
<dbReference type="STRING" id="1537102.L1LDH4"/>
<dbReference type="GeneID" id="15807906"/>
<dbReference type="KEGG" id="beq:BEWA_035380"/>
<sequence length="456" mass="48620">MAVPQPGVIIDISQKPPDDGPYTYGGNGNQDVQLVRTEDPPDSGFFKFTHSPSSGGSGDTFHVEKVMSGATPVSELKQAENIEHLAVWYYSGDRHHNQPILIEIERKDTGYDYRETKGSSTEWNTAGSSQSQLKGEKLEQRLEYLNCKHNNALTANLTFQNSSTLSDKHHGGKNKYCCYYHNPGGVNDLGNITVEKVKIYCTGNHNSADCYKHEVDTSDGSTVAKIKYDITDGGGVRKRIKSDGLSFPVTGSVTVYVLYCDRNPALIYVKGTGQSKWYKKPNGSSNDISGDENWTDVTHTLEGATPKHFGKLERNQWNALVNVLRTFPGCRSLGTCPPPPKPPPAPLGPQGPPSGGSTSGSVADGLTTEPTQALPSGGARSEEGSKKLPSDVVAGGQESGTSLPASPQASVVSESAALADVASGGILAGSAGSGLTGFLGYRFYQSFKGNPWVGQI</sequence>
<dbReference type="Proteomes" id="UP000031512">
    <property type="component" value="Unassembled WGS sequence"/>
</dbReference>
<proteinExistence type="predicted"/>
<name>L1LDH4_THEEQ</name>
<evidence type="ECO:0000313" key="3">
    <source>
        <dbReference type="Proteomes" id="UP000031512"/>
    </source>
</evidence>
<protein>
    <submittedName>
        <fullName evidence="2">Uncharacterized protein</fullName>
    </submittedName>
</protein>
<dbReference type="EMBL" id="ACOU01000002">
    <property type="protein sequence ID" value="EKX73502.1"/>
    <property type="molecule type" value="Genomic_DNA"/>
</dbReference>
<feature type="compositionally biased region" description="Basic and acidic residues" evidence="1">
    <location>
        <begin position="380"/>
        <end position="389"/>
    </location>
</feature>
<reference evidence="2 3" key="1">
    <citation type="journal article" date="2012" name="BMC Genomics">
        <title>Comparative genomic analysis and phylogenetic position of Theileria equi.</title>
        <authorList>
            <person name="Kappmeyer L.S."/>
            <person name="Thiagarajan M."/>
            <person name="Herndon D.R."/>
            <person name="Ramsay J.D."/>
            <person name="Caler E."/>
            <person name="Djikeng A."/>
            <person name="Gillespie J.J."/>
            <person name="Lau A.O."/>
            <person name="Roalson E.H."/>
            <person name="Silva J.C."/>
            <person name="Silva M.G."/>
            <person name="Suarez C.E."/>
            <person name="Ueti M.W."/>
            <person name="Nene V.M."/>
            <person name="Mealey R.H."/>
            <person name="Knowles D.P."/>
            <person name="Brayton K.A."/>
        </authorList>
    </citation>
    <scope>NUCLEOTIDE SEQUENCE [LARGE SCALE GENOMIC DNA]</scope>
    <source>
        <strain evidence="2 3">WA</strain>
    </source>
</reference>
<gene>
    <name evidence="2" type="ORF">BEWA_035380</name>
</gene>